<organism evidence="1 2">
    <name type="scientific">Asanoa ishikariensis</name>
    <dbReference type="NCBI Taxonomy" id="137265"/>
    <lineage>
        <taxon>Bacteria</taxon>
        <taxon>Bacillati</taxon>
        <taxon>Actinomycetota</taxon>
        <taxon>Actinomycetes</taxon>
        <taxon>Micromonosporales</taxon>
        <taxon>Micromonosporaceae</taxon>
        <taxon>Asanoa</taxon>
    </lineage>
</organism>
<reference evidence="2" key="1">
    <citation type="submission" date="2016-10" db="EMBL/GenBank/DDBJ databases">
        <authorList>
            <person name="Varghese N."/>
            <person name="Submissions S."/>
        </authorList>
    </citation>
    <scope>NUCLEOTIDE SEQUENCE [LARGE SCALE GENOMIC DNA]</scope>
    <source>
        <strain evidence="2">DSM 44718</strain>
    </source>
</reference>
<proteinExistence type="predicted"/>
<dbReference type="AlphaFoldDB" id="A0A1H3UYE2"/>
<sequence length="104" mass="11566">MPVSVEPMIGRDLRDRDNRPTGKIRAVYRYPAELEMPWGVAAVVSGRLLRSMHLVDLKDADIEPDAVRVPHAKQTITSAPHFTPLVGDTLSEGHAAQVRDHYLS</sequence>
<keyword evidence="2" id="KW-1185">Reference proteome</keyword>
<evidence type="ECO:0000313" key="1">
    <source>
        <dbReference type="EMBL" id="SDZ67454.1"/>
    </source>
</evidence>
<evidence type="ECO:0000313" key="2">
    <source>
        <dbReference type="Proteomes" id="UP000199632"/>
    </source>
</evidence>
<dbReference type="EMBL" id="FNQB01000007">
    <property type="protein sequence ID" value="SDZ67454.1"/>
    <property type="molecule type" value="Genomic_DNA"/>
</dbReference>
<dbReference type="Proteomes" id="UP000199632">
    <property type="component" value="Unassembled WGS sequence"/>
</dbReference>
<dbReference type="RefSeq" id="WP_143050134.1">
    <property type="nucleotide sequence ID" value="NZ_BOND01000034.1"/>
</dbReference>
<dbReference type="OrthoDB" id="3380173at2"/>
<name>A0A1H3UYE2_9ACTN</name>
<evidence type="ECO:0008006" key="3">
    <source>
        <dbReference type="Google" id="ProtNLM"/>
    </source>
</evidence>
<dbReference type="STRING" id="137265.SAMN05421684_8446"/>
<gene>
    <name evidence="1" type="ORF">SAMN05421684_8446</name>
</gene>
<protein>
    <recommendedName>
        <fullName evidence="3">PRC-barrel domain-containing protein</fullName>
    </recommendedName>
</protein>
<accession>A0A1H3UYE2</accession>